<dbReference type="AlphaFoldDB" id="A0A538UB12"/>
<dbReference type="Proteomes" id="UP000319836">
    <property type="component" value="Unassembled WGS sequence"/>
</dbReference>
<dbReference type="EMBL" id="VBPA01000024">
    <property type="protein sequence ID" value="TMQ73085.1"/>
    <property type="molecule type" value="Genomic_DNA"/>
</dbReference>
<comment type="caution">
    <text evidence="2">The sequence shown here is derived from an EMBL/GenBank/DDBJ whole genome shotgun (WGS) entry which is preliminary data.</text>
</comment>
<reference evidence="2 3" key="1">
    <citation type="journal article" date="2019" name="Nat. Microbiol.">
        <title>Mediterranean grassland soil C-N compound turnover is dependent on rainfall and depth, and is mediated by genomically divergent microorganisms.</title>
        <authorList>
            <person name="Diamond S."/>
            <person name="Andeer P.F."/>
            <person name="Li Z."/>
            <person name="Crits-Christoph A."/>
            <person name="Burstein D."/>
            <person name="Anantharaman K."/>
            <person name="Lane K.R."/>
            <person name="Thomas B.C."/>
            <person name="Pan C."/>
            <person name="Northen T.R."/>
            <person name="Banfield J.F."/>
        </authorList>
    </citation>
    <scope>NUCLEOTIDE SEQUENCE [LARGE SCALE GENOMIC DNA]</scope>
    <source>
        <strain evidence="2">WS_10</strain>
    </source>
</reference>
<evidence type="ECO:0000313" key="3">
    <source>
        <dbReference type="Proteomes" id="UP000319836"/>
    </source>
</evidence>
<gene>
    <name evidence="2" type="ORF">E6K80_01030</name>
</gene>
<organism evidence="2 3">
    <name type="scientific">Eiseniibacteriota bacterium</name>
    <dbReference type="NCBI Taxonomy" id="2212470"/>
    <lineage>
        <taxon>Bacteria</taxon>
        <taxon>Candidatus Eiseniibacteriota</taxon>
    </lineage>
</organism>
<name>A0A538UB12_UNCEI</name>
<evidence type="ECO:0000313" key="2">
    <source>
        <dbReference type="EMBL" id="TMQ73085.1"/>
    </source>
</evidence>
<keyword evidence="1" id="KW-1133">Transmembrane helix</keyword>
<feature type="transmembrane region" description="Helical" evidence="1">
    <location>
        <begin position="21"/>
        <end position="46"/>
    </location>
</feature>
<keyword evidence="1" id="KW-0812">Transmembrane</keyword>
<protein>
    <submittedName>
        <fullName evidence="2">DUF4402 domain-containing protein</fullName>
    </submittedName>
</protein>
<accession>A0A538UB12</accession>
<evidence type="ECO:0000256" key="1">
    <source>
        <dbReference type="SAM" id="Phobius"/>
    </source>
</evidence>
<dbReference type="InterPro" id="IPR025514">
    <property type="entry name" value="DUF4402"/>
</dbReference>
<proteinExistence type="predicted"/>
<dbReference type="Pfam" id="PF14352">
    <property type="entry name" value="DUF4402"/>
    <property type="match status" value="1"/>
</dbReference>
<keyword evidence="1" id="KW-0472">Membrane</keyword>
<sequence>MAARRPSTSAPGPLVDAHGRACRTLCGAAAIALSLAVAVPASALLISLSNTASLGFGEAFIGSTLGTVVVTPAGARSATGGVTLGSSGSAGGASFTVTGVPLLTYSITLPSSATLAAGGSTITVNSFTSSPSGSGSLPLGGSQVLRVGATLRVGANQTPGSYSGTFSVTVAYN</sequence>